<dbReference type="PRINTS" id="PR00947">
    <property type="entry name" value="CUTICLE"/>
</dbReference>
<sequence length="215" mass="23516">MADARDSFKMAGSLSSQIYDASYAVLFIFPFKGIVDKTMHLTHGPPTPCNSFLYCGWYQARSPASTISNERQVGGKESLPVKQVTVCAILVALAAGVPLKEDEVVPILYHNSNGPEPDGSYSYSFETGNGIRVNEQGEPRKSSQKDSESEYALYVQGSFNYPSPDGTPISLNYVADENGFQPQGEHLPTPPPVPEAILRALDYIAAHPEEDKQRK</sequence>
<feature type="compositionally biased region" description="Basic and acidic residues" evidence="3">
    <location>
        <begin position="135"/>
        <end position="148"/>
    </location>
</feature>
<dbReference type="PANTHER" id="PTHR10380:SF173">
    <property type="entry name" value="CUTICULAR PROTEIN 47EF, ISOFORM C-RELATED"/>
    <property type="match status" value="1"/>
</dbReference>
<keyword evidence="1 2" id="KW-0193">Cuticle</keyword>
<dbReference type="PROSITE" id="PS51155">
    <property type="entry name" value="CHIT_BIND_RR_2"/>
    <property type="match status" value="1"/>
</dbReference>
<keyword evidence="5" id="KW-1185">Reference proteome</keyword>
<dbReference type="InterPro" id="IPR050468">
    <property type="entry name" value="Cuticle_Struct_Prot"/>
</dbReference>
<dbReference type="InterPro" id="IPR000618">
    <property type="entry name" value="Insect_cuticle"/>
</dbReference>
<dbReference type="AlphaFoldDB" id="A0A834U5I4"/>
<evidence type="ECO:0000256" key="2">
    <source>
        <dbReference type="PROSITE-ProRule" id="PRU00497"/>
    </source>
</evidence>
<dbReference type="EMBL" id="JACSDY010000010">
    <property type="protein sequence ID" value="KAF7417257.1"/>
    <property type="molecule type" value="Genomic_DNA"/>
</dbReference>
<reference evidence="4" key="1">
    <citation type="journal article" date="2020" name="G3 (Bethesda)">
        <title>High-Quality Assemblies for Three Invasive Social Wasps from the &lt;i&gt;Vespula&lt;/i&gt; Genus.</title>
        <authorList>
            <person name="Harrop T.W.R."/>
            <person name="Guhlin J."/>
            <person name="McLaughlin G.M."/>
            <person name="Permina E."/>
            <person name="Stockwell P."/>
            <person name="Gilligan J."/>
            <person name="Le Lec M.F."/>
            <person name="Gruber M.A.M."/>
            <person name="Quinn O."/>
            <person name="Lovegrove M."/>
            <person name="Duncan E.J."/>
            <person name="Remnant E.J."/>
            <person name="Van Eeckhoven J."/>
            <person name="Graham B."/>
            <person name="Knapp R.A."/>
            <person name="Langford K.W."/>
            <person name="Kronenberg Z."/>
            <person name="Press M.O."/>
            <person name="Eacker S.M."/>
            <person name="Wilson-Rankin E.E."/>
            <person name="Purcell J."/>
            <person name="Lester P.J."/>
            <person name="Dearden P.K."/>
        </authorList>
    </citation>
    <scope>NUCLEOTIDE SEQUENCE</scope>
    <source>
        <strain evidence="4">Volc-1</strain>
    </source>
</reference>
<evidence type="ECO:0000313" key="5">
    <source>
        <dbReference type="Proteomes" id="UP000600918"/>
    </source>
</evidence>
<dbReference type="PROSITE" id="PS00233">
    <property type="entry name" value="CHIT_BIND_RR_1"/>
    <property type="match status" value="1"/>
</dbReference>
<evidence type="ECO:0000313" key="4">
    <source>
        <dbReference type="EMBL" id="KAF7417257.1"/>
    </source>
</evidence>
<comment type="caution">
    <text evidence="4">The sequence shown here is derived from an EMBL/GenBank/DDBJ whole genome shotgun (WGS) entry which is preliminary data.</text>
</comment>
<dbReference type="GO" id="GO:0008010">
    <property type="term" value="F:structural constituent of chitin-based larval cuticle"/>
    <property type="evidence" value="ECO:0007669"/>
    <property type="project" value="TreeGrafter"/>
</dbReference>
<feature type="region of interest" description="Disordered" evidence="3">
    <location>
        <begin position="174"/>
        <end position="193"/>
    </location>
</feature>
<dbReference type="Proteomes" id="UP000600918">
    <property type="component" value="Unassembled WGS sequence"/>
</dbReference>
<accession>A0A834U5I4</accession>
<dbReference type="GO" id="GO:0062129">
    <property type="term" value="C:chitin-based extracellular matrix"/>
    <property type="evidence" value="ECO:0007669"/>
    <property type="project" value="TreeGrafter"/>
</dbReference>
<evidence type="ECO:0000256" key="1">
    <source>
        <dbReference type="ARBA" id="ARBA00022460"/>
    </source>
</evidence>
<evidence type="ECO:0000256" key="3">
    <source>
        <dbReference type="SAM" id="MobiDB-lite"/>
    </source>
</evidence>
<gene>
    <name evidence="4" type="ORF">H0235_011788</name>
</gene>
<organism evidence="4 5">
    <name type="scientific">Vespula pensylvanica</name>
    <name type="common">Western yellow jacket</name>
    <name type="synonym">Wasp</name>
    <dbReference type="NCBI Taxonomy" id="30213"/>
    <lineage>
        <taxon>Eukaryota</taxon>
        <taxon>Metazoa</taxon>
        <taxon>Ecdysozoa</taxon>
        <taxon>Arthropoda</taxon>
        <taxon>Hexapoda</taxon>
        <taxon>Insecta</taxon>
        <taxon>Pterygota</taxon>
        <taxon>Neoptera</taxon>
        <taxon>Endopterygota</taxon>
        <taxon>Hymenoptera</taxon>
        <taxon>Apocrita</taxon>
        <taxon>Aculeata</taxon>
        <taxon>Vespoidea</taxon>
        <taxon>Vespidae</taxon>
        <taxon>Vespinae</taxon>
        <taxon>Vespula</taxon>
    </lineage>
</organism>
<proteinExistence type="predicted"/>
<dbReference type="InterPro" id="IPR031311">
    <property type="entry name" value="CHIT_BIND_RR_consensus"/>
</dbReference>
<name>A0A834U5I4_VESPE</name>
<feature type="region of interest" description="Disordered" evidence="3">
    <location>
        <begin position="130"/>
        <end position="149"/>
    </location>
</feature>
<dbReference type="Pfam" id="PF00379">
    <property type="entry name" value="Chitin_bind_4"/>
    <property type="match status" value="1"/>
</dbReference>
<dbReference type="PANTHER" id="PTHR10380">
    <property type="entry name" value="CUTICLE PROTEIN"/>
    <property type="match status" value="1"/>
</dbReference>
<protein>
    <submittedName>
        <fullName evidence="4">Uncharacterized protein</fullName>
    </submittedName>
</protein>